<organism evidence="1 2">
    <name type="scientific">Ensifer canadensis</name>
    <dbReference type="NCBI Taxonomy" id="555315"/>
    <lineage>
        <taxon>Bacteria</taxon>
        <taxon>Pseudomonadati</taxon>
        <taxon>Pseudomonadota</taxon>
        <taxon>Alphaproteobacteria</taxon>
        <taxon>Hyphomicrobiales</taxon>
        <taxon>Rhizobiaceae</taxon>
        <taxon>Sinorhizobium/Ensifer group</taxon>
        <taxon>Ensifer</taxon>
    </lineage>
</organism>
<dbReference type="Gene3D" id="6.10.250.730">
    <property type="match status" value="1"/>
</dbReference>
<reference evidence="1 2" key="1">
    <citation type="submission" date="2020-01" db="EMBL/GenBank/DDBJ databases">
        <title>Draft genome assembly of Ensifer adhaerens T173.</title>
        <authorList>
            <person name="Craig J.E."/>
            <person name="Stinchcombe J.R."/>
        </authorList>
    </citation>
    <scope>NUCLEOTIDE SEQUENCE [LARGE SCALE GENOMIC DNA]</scope>
    <source>
        <strain evidence="1 2">T173</strain>
    </source>
</reference>
<name>A0AAW4FW51_9HYPH</name>
<keyword evidence="2" id="KW-1185">Reference proteome</keyword>
<dbReference type="InterPro" id="IPR010385">
    <property type="entry name" value="DUF982"/>
</dbReference>
<evidence type="ECO:0000313" key="1">
    <source>
        <dbReference type="EMBL" id="MBM3095551.1"/>
    </source>
</evidence>
<proteinExistence type="predicted"/>
<dbReference type="Proteomes" id="UP000744980">
    <property type="component" value="Unassembled WGS sequence"/>
</dbReference>
<sequence length="86" mass="9213">MSPHPGAWNESIVIRLPDADRVEVVGNARQAKEILLQRWPPAAATGPAYTSALTACEEVLSGHAPAYLSRIAFFKAAREADLAGDK</sequence>
<evidence type="ECO:0000313" key="2">
    <source>
        <dbReference type="Proteomes" id="UP000744980"/>
    </source>
</evidence>
<accession>A0AAW4FW51</accession>
<gene>
    <name evidence="1" type="ORF">GFB56_33045</name>
</gene>
<dbReference type="AlphaFoldDB" id="A0AAW4FW51"/>
<dbReference type="EMBL" id="WXFA01000048">
    <property type="protein sequence ID" value="MBM3095551.1"/>
    <property type="molecule type" value="Genomic_DNA"/>
</dbReference>
<comment type="caution">
    <text evidence="1">The sequence shown here is derived from an EMBL/GenBank/DDBJ whole genome shotgun (WGS) entry which is preliminary data.</text>
</comment>
<dbReference type="Pfam" id="PF06169">
    <property type="entry name" value="DUF982"/>
    <property type="match status" value="1"/>
</dbReference>
<dbReference type="RefSeq" id="WP_057223627.1">
    <property type="nucleotide sequence ID" value="NZ_CP083373.1"/>
</dbReference>
<protein>
    <submittedName>
        <fullName evidence="1">DUF982 domain-containing protein</fullName>
    </submittedName>
</protein>